<proteinExistence type="predicted"/>
<evidence type="ECO:0000313" key="2">
    <source>
        <dbReference type="Proteomes" id="UP001150603"/>
    </source>
</evidence>
<accession>A0ACC1J3E9</accession>
<dbReference type="EMBL" id="JANBPW010004090">
    <property type="protein sequence ID" value="KAJ1935860.1"/>
    <property type="molecule type" value="Genomic_DNA"/>
</dbReference>
<feature type="non-terminal residue" evidence="1">
    <location>
        <position position="72"/>
    </location>
</feature>
<dbReference type="Proteomes" id="UP001150603">
    <property type="component" value="Unassembled WGS sequence"/>
</dbReference>
<evidence type="ECO:0000313" key="1">
    <source>
        <dbReference type="EMBL" id="KAJ1935860.1"/>
    </source>
</evidence>
<reference evidence="1" key="1">
    <citation type="submission" date="2022-07" db="EMBL/GenBank/DDBJ databases">
        <title>Phylogenomic reconstructions and comparative analyses of Kickxellomycotina fungi.</title>
        <authorList>
            <person name="Reynolds N.K."/>
            <person name="Stajich J.E."/>
            <person name="Barry K."/>
            <person name="Grigoriev I.V."/>
            <person name="Crous P."/>
            <person name="Smith M.E."/>
        </authorList>
    </citation>
    <scope>NUCLEOTIDE SEQUENCE</scope>
    <source>
        <strain evidence="1">NRRL 5244</strain>
    </source>
</reference>
<organism evidence="1 2">
    <name type="scientific">Linderina macrospora</name>
    <dbReference type="NCBI Taxonomy" id="4868"/>
    <lineage>
        <taxon>Eukaryota</taxon>
        <taxon>Fungi</taxon>
        <taxon>Fungi incertae sedis</taxon>
        <taxon>Zoopagomycota</taxon>
        <taxon>Kickxellomycotina</taxon>
        <taxon>Kickxellomycetes</taxon>
        <taxon>Kickxellales</taxon>
        <taxon>Kickxellaceae</taxon>
        <taxon>Linderina</taxon>
    </lineage>
</organism>
<gene>
    <name evidence="1" type="ORF">FBU59_005249</name>
</gene>
<protein>
    <submittedName>
        <fullName evidence="1">Uncharacterized protein</fullName>
    </submittedName>
</protein>
<keyword evidence="2" id="KW-1185">Reference proteome</keyword>
<name>A0ACC1J3E9_9FUNG</name>
<sequence length="72" mass="8380">MRLFLHYLVPLSLLLREGLAQVEMREPAPRRSKFSKYYMESDDIDYNMKSPLNTIAGYPCRKFPEGPVQGTL</sequence>
<comment type="caution">
    <text evidence="1">The sequence shown here is derived from an EMBL/GenBank/DDBJ whole genome shotgun (WGS) entry which is preliminary data.</text>
</comment>